<dbReference type="EMBL" id="JBHLYQ010000062">
    <property type="protein sequence ID" value="MFC0081989.1"/>
    <property type="molecule type" value="Genomic_DNA"/>
</dbReference>
<name>A0ABV6C6N7_9ACTN</name>
<feature type="compositionally biased region" description="Low complexity" evidence="1">
    <location>
        <begin position="40"/>
        <end position="58"/>
    </location>
</feature>
<feature type="region of interest" description="Disordered" evidence="1">
    <location>
        <begin position="25"/>
        <end position="73"/>
    </location>
</feature>
<sequence length="259" mass="28282">MSTTDWLSGLGSAVAAAAAVVGVVRGSQRREEPKSEPGDRPSAPVGPSAAPVRASAPRLETIPARPPAAASRKDVPVAEELWKRVLQKGKEIDLAELGKRVGAQERGSRQGALVVRLHYGGSFRDPSRPKFGPGHIDPATILDNTVKYWQIDGLIKYWWEHPEEIPDRLIGLAGPVRERFVVSSLPIDTERLFKHWEACPGEIAVAGAGDGRVDLDYLGFRFCQVKDARFGNIPSCFFIWVDRDGQERAGGRKGKKSLT</sequence>
<feature type="compositionally biased region" description="Basic and acidic residues" evidence="1">
    <location>
        <begin position="28"/>
        <end position="39"/>
    </location>
</feature>
<proteinExistence type="predicted"/>
<organism evidence="2 3">
    <name type="scientific">Aciditerrimonas ferrireducens</name>
    <dbReference type="NCBI Taxonomy" id="667306"/>
    <lineage>
        <taxon>Bacteria</taxon>
        <taxon>Bacillati</taxon>
        <taxon>Actinomycetota</taxon>
        <taxon>Acidimicrobiia</taxon>
        <taxon>Acidimicrobiales</taxon>
        <taxon>Acidimicrobiaceae</taxon>
        <taxon>Aciditerrimonas</taxon>
    </lineage>
</organism>
<dbReference type="RefSeq" id="WP_377789348.1">
    <property type="nucleotide sequence ID" value="NZ_JBHLYQ010000062.1"/>
</dbReference>
<evidence type="ECO:0000256" key="1">
    <source>
        <dbReference type="SAM" id="MobiDB-lite"/>
    </source>
</evidence>
<evidence type="ECO:0000313" key="3">
    <source>
        <dbReference type="Proteomes" id="UP001589788"/>
    </source>
</evidence>
<gene>
    <name evidence="2" type="ORF">ACFFRE_07485</name>
</gene>
<protein>
    <submittedName>
        <fullName evidence="2">Uncharacterized protein</fullName>
    </submittedName>
</protein>
<keyword evidence="3" id="KW-1185">Reference proteome</keyword>
<accession>A0ABV6C6N7</accession>
<comment type="caution">
    <text evidence="2">The sequence shown here is derived from an EMBL/GenBank/DDBJ whole genome shotgun (WGS) entry which is preliminary data.</text>
</comment>
<evidence type="ECO:0000313" key="2">
    <source>
        <dbReference type="EMBL" id="MFC0081989.1"/>
    </source>
</evidence>
<reference evidence="2 3" key="1">
    <citation type="submission" date="2024-09" db="EMBL/GenBank/DDBJ databases">
        <authorList>
            <person name="Sun Q."/>
            <person name="Mori K."/>
        </authorList>
    </citation>
    <scope>NUCLEOTIDE SEQUENCE [LARGE SCALE GENOMIC DNA]</scope>
    <source>
        <strain evidence="2 3">JCM 15389</strain>
    </source>
</reference>
<dbReference type="Proteomes" id="UP001589788">
    <property type="component" value="Unassembled WGS sequence"/>
</dbReference>